<protein>
    <submittedName>
        <fullName evidence="2">Membrane protein</fullName>
    </submittedName>
</protein>
<evidence type="ECO:0000313" key="3">
    <source>
        <dbReference type="Proteomes" id="UP000049127"/>
    </source>
</evidence>
<dbReference type="OrthoDB" id="1685240at2"/>
<feature type="transmembrane region" description="Helical" evidence="1">
    <location>
        <begin position="70"/>
        <end position="93"/>
    </location>
</feature>
<dbReference type="AlphaFoldDB" id="A0A0C7LIG4"/>
<sequence>MIPFTQDLGAFFATAYGGIAIGILFDLYRAFKNNFNILKIFSLFYDVIFWLLVTGLVFITINVIESFDLRYYHFIALFIGFLIYYNTVSKLILRVLNKLIKSIIYIVKQILVNIGKISVNLYYVIIYSIHFLFDTIFYIPNLLISIFKFLKIKSCKLKKVKSKI</sequence>
<feature type="transmembrane region" description="Helical" evidence="1">
    <location>
        <begin position="12"/>
        <end position="31"/>
    </location>
</feature>
<dbReference type="InterPro" id="IPR019074">
    <property type="entry name" value="YabQ"/>
</dbReference>
<name>A0A0C7LIG4_PARSO</name>
<dbReference type="Pfam" id="PF09578">
    <property type="entry name" value="Spore_YabQ"/>
    <property type="match status" value="1"/>
</dbReference>
<dbReference type="NCBIfam" id="TIGR02893">
    <property type="entry name" value="spore_yabQ"/>
    <property type="match status" value="1"/>
</dbReference>
<keyword evidence="1" id="KW-0472">Membrane</keyword>
<dbReference type="Proteomes" id="UP000049127">
    <property type="component" value="Unassembled WGS sequence"/>
</dbReference>
<evidence type="ECO:0000313" key="2">
    <source>
        <dbReference type="EMBL" id="CEP41604.1"/>
    </source>
</evidence>
<keyword evidence="1" id="KW-0812">Transmembrane</keyword>
<proteinExistence type="predicted"/>
<feature type="transmembrane region" description="Helical" evidence="1">
    <location>
        <begin position="43"/>
        <end position="64"/>
    </location>
</feature>
<dbReference type="RefSeq" id="WP_055343227.1">
    <property type="nucleotide sequence ID" value="NZ_CDNI01000026.1"/>
</dbReference>
<keyword evidence="1" id="KW-1133">Transmembrane helix</keyword>
<evidence type="ECO:0000256" key="1">
    <source>
        <dbReference type="SAM" id="Phobius"/>
    </source>
</evidence>
<accession>A0A0C7LIG4</accession>
<gene>
    <name evidence="2" type="ORF">R28058_32001</name>
</gene>
<dbReference type="EMBL" id="CEKZ01000026">
    <property type="protein sequence ID" value="CEP41604.1"/>
    <property type="molecule type" value="Genomic_DNA"/>
</dbReference>
<organism evidence="2 3">
    <name type="scientific">Paraclostridium sordellii</name>
    <name type="common">Clostridium sordellii</name>
    <dbReference type="NCBI Taxonomy" id="1505"/>
    <lineage>
        <taxon>Bacteria</taxon>
        <taxon>Bacillati</taxon>
        <taxon>Bacillota</taxon>
        <taxon>Clostridia</taxon>
        <taxon>Peptostreptococcales</taxon>
        <taxon>Peptostreptococcaceae</taxon>
        <taxon>Paraclostridium</taxon>
    </lineage>
</organism>
<reference evidence="2 3" key="1">
    <citation type="submission" date="2015-01" db="EMBL/GenBank/DDBJ databases">
        <authorList>
            <person name="Aslett A.Martin."/>
            <person name="De Silva Nishadi"/>
        </authorList>
    </citation>
    <scope>NUCLEOTIDE SEQUENCE [LARGE SCALE GENOMIC DNA]</scope>
    <source>
        <strain evidence="2 3">R28058</strain>
    </source>
</reference>